<feature type="repeat" description="TPR" evidence="3">
    <location>
        <begin position="123"/>
        <end position="156"/>
    </location>
</feature>
<feature type="repeat" description="TPR" evidence="3">
    <location>
        <begin position="225"/>
        <end position="257"/>
    </location>
</feature>
<feature type="repeat" description="TPR" evidence="3">
    <location>
        <begin position="1729"/>
        <end position="1762"/>
    </location>
</feature>
<feature type="repeat" description="TPR" evidence="3">
    <location>
        <begin position="1797"/>
        <end position="1830"/>
    </location>
</feature>
<dbReference type="PANTHER" id="PTHR44809:SF1">
    <property type="entry name" value="PROTEIN O-MANNOSYL-TRANSFERASE TMTC1"/>
    <property type="match status" value="1"/>
</dbReference>
<dbReference type="Proteomes" id="UP000216998">
    <property type="component" value="Unassembled WGS sequence"/>
</dbReference>
<evidence type="ECO:0000313" key="5">
    <source>
        <dbReference type="EMBL" id="OYQ34220.1"/>
    </source>
</evidence>
<feature type="region of interest" description="Disordered" evidence="4">
    <location>
        <begin position="37"/>
        <end position="56"/>
    </location>
</feature>
<protein>
    <recommendedName>
        <fullName evidence="7">Tetratricopeptide repeat protein</fullName>
    </recommendedName>
</protein>
<dbReference type="InterPro" id="IPR011990">
    <property type="entry name" value="TPR-like_helical_dom_sf"/>
</dbReference>
<evidence type="ECO:0008006" key="7">
    <source>
        <dbReference type="Google" id="ProtNLM"/>
    </source>
</evidence>
<dbReference type="EMBL" id="NOXU01000029">
    <property type="protein sequence ID" value="OYQ34220.1"/>
    <property type="molecule type" value="Genomic_DNA"/>
</dbReference>
<dbReference type="GO" id="GO:0006396">
    <property type="term" value="P:RNA processing"/>
    <property type="evidence" value="ECO:0007669"/>
    <property type="project" value="InterPro"/>
</dbReference>
<feature type="repeat" description="TPR" evidence="3">
    <location>
        <begin position="1763"/>
        <end position="1796"/>
    </location>
</feature>
<dbReference type="SMART" id="SM00028">
    <property type="entry name" value="TPR"/>
    <property type="match status" value="25"/>
</dbReference>
<feature type="repeat" description="TPR" evidence="3">
    <location>
        <begin position="1242"/>
        <end position="1275"/>
    </location>
</feature>
<dbReference type="InterPro" id="IPR013105">
    <property type="entry name" value="TPR_2"/>
</dbReference>
<gene>
    <name evidence="5" type="ORF">CHU95_12275</name>
</gene>
<keyword evidence="1" id="KW-0677">Repeat</keyword>
<dbReference type="InterPro" id="IPR052943">
    <property type="entry name" value="TMTC_O-mannosyl-trnsfr"/>
</dbReference>
<feature type="repeat" description="TPR" evidence="3">
    <location>
        <begin position="1899"/>
        <end position="1932"/>
    </location>
</feature>
<feature type="compositionally biased region" description="Basic and acidic residues" evidence="4">
    <location>
        <begin position="40"/>
        <end position="50"/>
    </location>
</feature>
<dbReference type="Pfam" id="PF14559">
    <property type="entry name" value="TPR_19"/>
    <property type="match status" value="4"/>
</dbReference>
<dbReference type="PANTHER" id="PTHR44809">
    <property type="match status" value="1"/>
</dbReference>
<feature type="repeat" description="TPR" evidence="3">
    <location>
        <begin position="785"/>
        <end position="818"/>
    </location>
</feature>
<dbReference type="PROSITE" id="PS50005">
    <property type="entry name" value="TPR"/>
    <property type="match status" value="17"/>
</dbReference>
<name>A0A255Z0M1_9PROT</name>
<dbReference type="InterPro" id="IPR019734">
    <property type="entry name" value="TPR_rpt"/>
</dbReference>
<feature type="repeat" description="TPR" evidence="3">
    <location>
        <begin position="1174"/>
        <end position="1207"/>
    </location>
</feature>
<feature type="repeat" description="TPR" evidence="3">
    <location>
        <begin position="751"/>
        <end position="784"/>
    </location>
</feature>
<evidence type="ECO:0000313" key="6">
    <source>
        <dbReference type="Proteomes" id="UP000216998"/>
    </source>
</evidence>
<feature type="repeat" description="TPR" evidence="3">
    <location>
        <begin position="157"/>
        <end position="190"/>
    </location>
</feature>
<keyword evidence="2 3" id="KW-0802">TPR repeat</keyword>
<feature type="repeat" description="TPR" evidence="3">
    <location>
        <begin position="615"/>
        <end position="648"/>
    </location>
</feature>
<dbReference type="SMART" id="SM00386">
    <property type="entry name" value="HAT"/>
    <property type="match status" value="4"/>
</dbReference>
<evidence type="ECO:0000256" key="4">
    <source>
        <dbReference type="SAM" id="MobiDB-lite"/>
    </source>
</evidence>
<dbReference type="OrthoDB" id="4961906at2"/>
<feature type="repeat" description="TPR" evidence="3">
    <location>
        <begin position="1865"/>
        <end position="1898"/>
    </location>
</feature>
<dbReference type="Pfam" id="PF07719">
    <property type="entry name" value="TPR_2"/>
    <property type="match status" value="1"/>
</dbReference>
<dbReference type="SUPFAM" id="SSF48452">
    <property type="entry name" value="TPR-like"/>
    <property type="match status" value="4"/>
</dbReference>
<organism evidence="5 6">
    <name type="scientific">Niveispirillum lacus</name>
    <dbReference type="NCBI Taxonomy" id="1981099"/>
    <lineage>
        <taxon>Bacteria</taxon>
        <taxon>Pseudomonadati</taxon>
        <taxon>Pseudomonadota</taxon>
        <taxon>Alphaproteobacteria</taxon>
        <taxon>Rhodospirillales</taxon>
        <taxon>Azospirillaceae</taxon>
        <taxon>Niveispirillum</taxon>
    </lineage>
</organism>
<feature type="repeat" description="TPR" evidence="3">
    <location>
        <begin position="717"/>
        <end position="750"/>
    </location>
</feature>
<dbReference type="Gene3D" id="3.40.50.2000">
    <property type="entry name" value="Glycogen Phosphorylase B"/>
    <property type="match status" value="1"/>
</dbReference>
<dbReference type="Pfam" id="PF13432">
    <property type="entry name" value="TPR_16"/>
    <property type="match status" value="5"/>
</dbReference>
<comment type="caution">
    <text evidence="5">The sequence shown here is derived from an EMBL/GenBank/DDBJ whole genome shotgun (WGS) entry which is preliminary data.</text>
</comment>
<dbReference type="Gene3D" id="1.25.40.10">
    <property type="entry name" value="Tetratricopeptide repeat domain"/>
    <property type="match status" value="5"/>
</dbReference>
<reference evidence="5 6" key="1">
    <citation type="submission" date="2017-07" db="EMBL/GenBank/DDBJ databases">
        <title>Niveispirillum cyanobacteriorum sp. nov., isolated from cyanobacterial aggregates in a eutrophic lake.</title>
        <authorList>
            <person name="Cai H."/>
        </authorList>
    </citation>
    <scope>NUCLEOTIDE SEQUENCE [LARGE SCALE GENOMIC DNA]</scope>
    <source>
        <strain evidence="6">TH1-14</strain>
    </source>
</reference>
<accession>A0A255Z0M1</accession>
<sequence length="2238" mass="242789">MLASLPVRVKSFRRLMLCADAIRVGSGRSLGLRCWQPAPDRPEMDRKTPPKPDSPSSLLDAAIASHQRGDLRGAISLYRKVREILPGNAEISHLLGLALCQNGQDEEGLRLVMDAAAAAPGSAAIQNNLGGLLMQYRQFAAAEQAFRAALAANPKLIDAWSNLAAVLLEQNRPDAAEKAARRALAADPARADAWSNLGVALLELGRFAEAEECQRTALRHRPDLAVAYANLGTLLRRRSDPGAVDQFRRAVDLDPAQPVARFNLSLDHLAQGRLTQGWTDYEERFRARQRQRTRELDLPFWQGQMLEGRHLLIWPEQGLGDEILFSSIFPDLKGLDGPVTVECEPRLLRLFARSFPHLTVAPAGSTAMADLQIAAGTLPRLARPGLSRFTGNAWLRAAPDKLETWRGLLTADGPALTVGFCWRSGRLTGDRTGFYPDLADFAPLFALPGIRWVPLQYDLDRPETAAELASGLPAGLSLYRPAIDLRDDIDGVAALIGALDLVISAATSVSELAGALGTPVWRIGNDDDWTRLGVALRPWYATMRCYTDVGPRPWAAVLAEMARDLDRLRPVPVAAADRLQFDQLHAEGLQLARAGRSAEAVGFLEQAAQLRPDDATLLSRLAGILRTLGRFDDACARYDQALAIRPHHAVTSVNLALCLIEQGNLDRAEMILNGVLARQPGMAHAHDALGLVWQAKNKDEAAILSHQAAVTADPTLLSGWVNMATALRSRHRFAEAVAALRKAQAIDPNRVEVWAGLGYALFRSHDVAGAEAALARALTLEPGYAPVLIDMSRIRVIQGRSQEALALLDQVLDTDPDNVLARANRAHLRLGFGDLVGGWADYRARFASGQVTPDRHFTLPQWQGENLAGRRLLVWREQGIGDEILFLSLIGDVKAAGAEIVVECDRRLTGLITRSFPGVIARPESDDPCDADFHCPMGNLPAVLRPHIATFRDQTPWMVPDPVRVTALSQRLSSLPPGLRVGFCWRSRDTSGDRAFVYLRLTELLPLLTLPGIVPISLQYDGAAAEIAELAARHGLHLHDFSDLDLTDDLETVAALVAGLDLVITAPTAIGEIAGALGVPVWRFQIAPDWSGVGTAVKPWFPTMRLFQSPSVRDTLPIMRRTLAEIVSATVAALTPPTTAPPPLELVLQQHQAGDLIGAEAGYRAILVATPDAVDAQHLLAQVLLQTGRPAEALPLVDRALALDPDFAVFHNTRGSILKTLGLFGDAERAFREALARRADYAEAWTNLGATQVELRRYAAAEKSHRRALGLRPAYPRALVNLGVVLRHLGRYREAAESHRHALNLSATMPEAWSDLGLCLSAMGEVAEAVACQERALAIDPHYAEAAVNLAMVRAATGDRQAARQGLAQALSIRPGYARALYNDGLLALSQGDFAAGWSGHEARFDSGEVVRGHLPGIPAWDGQNLAGRHLLVWREQGLGDEIMFATHYARLAGLNGRITLWAEPRLVPIFARALPFATVVAEGTAVAADCQVAAGSLPQFLAPDLAEWTGSAILHALPDRSALWRDRLAALPPGLRVGLCWRSHLRTADRDAFYTELKDWLPLLQLPGVQVVSLQYDGGQAEITALETAHDVRVHRWDGVDLRDDLETALALTAGLDLVISVATAVGEMAGALGVPVWRVSGEADWTRLGTAIRPWFAAMRVFSVPVGTRPAQQVPMVVRALSALRAQEPDGDPSGWLQRGIERQREGDPSSAIPFYRALIRRGGEPPEALHLLGLALQQTGHADQAESFMERAVAAAPDYTPAWVNLGNLRQELDRPVQAETAYRRALAQRPVDPVTWTNLGNALRMQGRLAEAIKAHQRAIAFDGRFAIAHANLAVALKDNDKPDQAVVAFRQALVLGGAQATTQAGLGDALRQMGDMQAAEAELRAALALDPQQAEAWNSLGRVAEAAGRRAEARRHFVHALDLAPGLASACYNLGRFDLAAGRLNSGWLGYGARFRATPSIRGRQLSLPVWQGQELPGKRLLVWGEQGLGDQLMFAALYPALIDRGAHLIMEVDPRLVTLFARAFPAATVRPPTKNPTDADYGIAAGDVASNLWRCLGDQMPAPYLLPREDLLVDWRDRLAALGSGLKIGVCWRSALMNADRQENYFPLADLTSLAHLPDVQLISLQRGDRLEAWDKATFDLHHFADLDLDDDLEGQAALIAALDLVITAPTAVGEMAGALGVPVWRLGPPDWTRLGTPVRPWFPTMYLPDQGQGMSAALGGLALLLAGLRAP</sequence>
<feature type="repeat" description="TPR" evidence="3">
    <location>
        <begin position="191"/>
        <end position="224"/>
    </location>
</feature>
<keyword evidence="6" id="KW-1185">Reference proteome</keyword>
<feature type="repeat" description="TPR" evidence="3">
    <location>
        <begin position="1276"/>
        <end position="1309"/>
    </location>
</feature>
<proteinExistence type="predicted"/>
<dbReference type="SUPFAM" id="SSF53756">
    <property type="entry name" value="UDP-Glycosyltransferase/glycogen phosphorylase"/>
    <property type="match status" value="4"/>
</dbReference>
<dbReference type="InterPro" id="IPR003107">
    <property type="entry name" value="HAT"/>
</dbReference>
<evidence type="ECO:0000256" key="1">
    <source>
        <dbReference type="ARBA" id="ARBA00022737"/>
    </source>
</evidence>
<feature type="repeat" description="TPR" evidence="3">
    <location>
        <begin position="1310"/>
        <end position="1343"/>
    </location>
</feature>
<evidence type="ECO:0000256" key="3">
    <source>
        <dbReference type="PROSITE-ProRule" id="PRU00339"/>
    </source>
</evidence>
<evidence type="ECO:0000256" key="2">
    <source>
        <dbReference type="ARBA" id="ARBA00022803"/>
    </source>
</evidence>